<comment type="subcellular location">
    <subcellularLocation>
        <location evidence="3">Chromosome</location>
    </subcellularLocation>
    <subcellularLocation>
        <location evidence="2">Nucleus</location>
    </subcellularLocation>
</comment>
<keyword evidence="14" id="KW-1185">Reference proteome</keyword>
<dbReference type="GO" id="GO:0030527">
    <property type="term" value="F:structural constituent of chromatin"/>
    <property type="evidence" value="ECO:0007669"/>
    <property type="project" value="InterPro"/>
</dbReference>
<name>A0A0K0EVU3_STRVS</name>
<evidence type="ECO:0000256" key="2">
    <source>
        <dbReference type="ARBA" id="ARBA00004123"/>
    </source>
</evidence>
<dbReference type="FunFam" id="1.10.20.10:FF:000012">
    <property type="entry name" value="Histone H4"/>
    <property type="match status" value="1"/>
</dbReference>
<proteinExistence type="inferred from homology"/>
<dbReference type="GO" id="GO:0000786">
    <property type="term" value="C:nucleosome"/>
    <property type="evidence" value="ECO:0007669"/>
    <property type="project" value="UniProtKB-KW"/>
</dbReference>
<dbReference type="PRINTS" id="PR00623">
    <property type="entry name" value="HISTONEH4"/>
</dbReference>
<feature type="region of interest" description="Disordered" evidence="12">
    <location>
        <begin position="1"/>
        <end position="23"/>
    </location>
</feature>
<keyword evidence="8 11" id="KW-0238">DNA-binding</keyword>
<evidence type="ECO:0000313" key="15">
    <source>
        <dbReference type="WBParaSite" id="SVE_0064300.1"/>
    </source>
</evidence>
<dbReference type="InterPro" id="IPR009072">
    <property type="entry name" value="Histone-fold"/>
</dbReference>
<dbReference type="PANTHER" id="PTHR10484">
    <property type="entry name" value="HISTONE H4"/>
    <property type="match status" value="1"/>
</dbReference>
<keyword evidence="7 11" id="KW-0158">Chromosome</keyword>
<keyword evidence="9 11" id="KW-0539">Nucleus</keyword>
<dbReference type="Pfam" id="PF15511">
    <property type="entry name" value="CENP-T_C"/>
    <property type="match status" value="1"/>
</dbReference>
<keyword evidence="10 11" id="KW-0544">Nucleosome core</keyword>
<feature type="domain" description="CENP-T/Histone H4 histone fold" evidence="13">
    <location>
        <begin position="34"/>
        <end position="95"/>
    </location>
</feature>
<protein>
    <recommendedName>
        <fullName evidence="6 11">Histone H4</fullName>
    </recommendedName>
</protein>
<evidence type="ECO:0000256" key="11">
    <source>
        <dbReference type="RuleBase" id="RU000528"/>
    </source>
</evidence>
<dbReference type="CDD" id="cd22912">
    <property type="entry name" value="HFD_H4"/>
    <property type="match status" value="1"/>
</dbReference>
<dbReference type="GO" id="GO:0005634">
    <property type="term" value="C:nucleus"/>
    <property type="evidence" value="ECO:0007669"/>
    <property type="project" value="UniProtKB-SubCell"/>
</dbReference>
<evidence type="ECO:0000256" key="6">
    <source>
        <dbReference type="ARBA" id="ARBA00020836"/>
    </source>
</evidence>
<evidence type="ECO:0000256" key="12">
    <source>
        <dbReference type="SAM" id="MobiDB-lite"/>
    </source>
</evidence>
<dbReference type="WBParaSite" id="SVE_0064300.1">
    <property type="protein sequence ID" value="SVE_0064300.1"/>
    <property type="gene ID" value="SVE_0064300"/>
</dbReference>
<comment type="function">
    <text evidence="1 11">Core component of nucleosome. Nucleosomes wrap and compact DNA into chromatin, limiting DNA accessibility to the cellular machineries which require DNA as a template. Histones thereby play a central role in transcription regulation, DNA repair, DNA replication and chromosomal stability. DNA accessibility is regulated via a complex set of post-translational modifications of histones, also called histone code, and nucleosome remodeling.</text>
</comment>
<evidence type="ECO:0000259" key="13">
    <source>
        <dbReference type="Pfam" id="PF15511"/>
    </source>
</evidence>
<comment type="subunit">
    <text evidence="5 11">The nucleosome is a histone octamer containing two molecules each of H2A, H2B, H3 and H4 assembled in one H3-H4 heterotetramer and two H2A-H2B heterodimers. The octamer wraps approximately 147 bp of DNA.</text>
</comment>
<evidence type="ECO:0000256" key="4">
    <source>
        <dbReference type="ARBA" id="ARBA00006564"/>
    </source>
</evidence>
<dbReference type="STRING" id="75913.A0A0K0EVU3"/>
<dbReference type="Proteomes" id="UP000035680">
    <property type="component" value="Unassembled WGS sequence"/>
</dbReference>
<evidence type="ECO:0000256" key="8">
    <source>
        <dbReference type="ARBA" id="ARBA00023125"/>
    </source>
</evidence>
<dbReference type="Gene3D" id="1.10.20.10">
    <property type="entry name" value="Histone, subunit A"/>
    <property type="match status" value="1"/>
</dbReference>
<dbReference type="SUPFAM" id="SSF47113">
    <property type="entry name" value="Histone-fold"/>
    <property type="match status" value="1"/>
</dbReference>
<reference evidence="14" key="1">
    <citation type="submission" date="2014-07" db="EMBL/GenBank/DDBJ databases">
        <authorList>
            <person name="Martin A.A"/>
            <person name="De Silva N."/>
        </authorList>
    </citation>
    <scope>NUCLEOTIDE SEQUENCE</scope>
</reference>
<evidence type="ECO:0000256" key="7">
    <source>
        <dbReference type="ARBA" id="ARBA00022454"/>
    </source>
</evidence>
<accession>A0A0K0EVU3</accession>
<dbReference type="SMART" id="SM00417">
    <property type="entry name" value="H4"/>
    <property type="match status" value="1"/>
</dbReference>
<dbReference type="InterPro" id="IPR035425">
    <property type="entry name" value="CENP-T/H4_C"/>
</dbReference>
<evidence type="ECO:0000313" key="14">
    <source>
        <dbReference type="Proteomes" id="UP000035680"/>
    </source>
</evidence>
<dbReference type="AlphaFoldDB" id="A0A0K0EVU3"/>
<evidence type="ECO:0000256" key="1">
    <source>
        <dbReference type="ARBA" id="ARBA00002001"/>
    </source>
</evidence>
<sequence>MSGRGKEGKGRKKDGANGHRKVLHDNTKGITNSVIRCFARRACAERISRSAYDETRTVLNSFLENVIRDAIIYCEHAERKAVTAKDVVYALKRRGITLYGFGV</sequence>
<organism evidence="14 15">
    <name type="scientific">Strongyloides venezuelensis</name>
    <name type="common">Threadworm</name>
    <dbReference type="NCBI Taxonomy" id="75913"/>
    <lineage>
        <taxon>Eukaryota</taxon>
        <taxon>Metazoa</taxon>
        <taxon>Ecdysozoa</taxon>
        <taxon>Nematoda</taxon>
        <taxon>Chromadorea</taxon>
        <taxon>Rhabditida</taxon>
        <taxon>Tylenchina</taxon>
        <taxon>Panagrolaimomorpha</taxon>
        <taxon>Strongyloidoidea</taxon>
        <taxon>Strongyloididae</taxon>
        <taxon>Strongyloides</taxon>
    </lineage>
</organism>
<dbReference type="GO" id="GO:0046982">
    <property type="term" value="F:protein heterodimerization activity"/>
    <property type="evidence" value="ECO:0007669"/>
    <property type="project" value="InterPro"/>
</dbReference>
<evidence type="ECO:0000256" key="10">
    <source>
        <dbReference type="ARBA" id="ARBA00023269"/>
    </source>
</evidence>
<evidence type="ECO:0000256" key="3">
    <source>
        <dbReference type="ARBA" id="ARBA00004286"/>
    </source>
</evidence>
<reference evidence="15" key="2">
    <citation type="submission" date="2015-08" db="UniProtKB">
        <authorList>
            <consortium name="WormBaseParasite"/>
        </authorList>
    </citation>
    <scope>IDENTIFICATION</scope>
</reference>
<dbReference type="InterPro" id="IPR001951">
    <property type="entry name" value="Histone_H4"/>
</dbReference>
<evidence type="ECO:0000256" key="5">
    <source>
        <dbReference type="ARBA" id="ARBA00011538"/>
    </source>
</evidence>
<evidence type="ECO:0000256" key="9">
    <source>
        <dbReference type="ARBA" id="ARBA00023242"/>
    </source>
</evidence>
<dbReference type="GO" id="GO:0003677">
    <property type="term" value="F:DNA binding"/>
    <property type="evidence" value="ECO:0007669"/>
    <property type="project" value="UniProtKB-KW"/>
</dbReference>
<comment type="similarity">
    <text evidence="4 11">Belongs to the histone H4 family.</text>
</comment>